<feature type="binding site" evidence="14">
    <location>
        <position position="64"/>
    </location>
    <ligand>
        <name>ATP</name>
        <dbReference type="ChEBI" id="CHEBI:30616"/>
    </ligand>
</feature>
<dbReference type="SUPFAM" id="SSF55821">
    <property type="entry name" value="YrdC/RibB"/>
    <property type="match status" value="1"/>
</dbReference>
<evidence type="ECO:0000256" key="11">
    <source>
        <dbReference type="ARBA" id="ARBA00029774"/>
    </source>
</evidence>
<dbReference type="AlphaFoldDB" id="A0A9E6UP16"/>
<dbReference type="InterPro" id="IPR005145">
    <property type="entry name" value="Sua5_C"/>
</dbReference>
<dbReference type="InterPro" id="IPR050156">
    <property type="entry name" value="TC-AMP_synthase_SUA5"/>
</dbReference>
<dbReference type="PANTHER" id="PTHR17490:SF16">
    <property type="entry name" value="THREONYLCARBAMOYL-AMP SYNTHASE"/>
    <property type="match status" value="1"/>
</dbReference>
<feature type="binding site" evidence="14">
    <location>
        <position position="239"/>
    </location>
    <ligand>
        <name>ATP</name>
        <dbReference type="ChEBI" id="CHEBI:30616"/>
    </ligand>
</feature>
<dbReference type="KEGG" id="cmet:K6K41_04575"/>
<evidence type="ECO:0000256" key="2">
    <source>
        <dbReference type="ARBA" id="ARBA00007663"/>
    </source>
</evidence>
<evidence type="ECO:0000256" key="13">
    <source>
        <dbReference type="PIRNR" id="PIRNR004930"/>
    </source>
</evidence>
<evidence type="ECO:0000256" key="7">
    <source>
        <dbReference type="ARBA" id="ARBA00022694"/>
    </source>
</evidence>
<evidence type="ECO:0000256" key="12">
    <source>
        <dbReference type="ARBA" id="ARBA00048366"/>
    </source>
</evidence>
<dbReference type="EMBL" id="CP081869">
    <property type="protein sequence ID" value="QZO00904.1"/>
    <property type="molecule type" value="Genomic_DNA"/>
</dbReference>
<evidence type="ECO:0000256" key="5">
    <source>
        <dbReference type="ARBA" id="ARBA00022490"/>
    </source>
</evidence>
<dbReference type="NCBIfam" id="TIGR00057">
    <property type="entry name" value="L-threonylcarbamoyladenylate synthase"/>
    <property type="match status" value="1"/>
</dbReference>
<evidence type="ECO:0000256" key="6">
    <source>
        <dbReference type="ARBA" id="ARBA00022679"/>
    </source>
</evidence>
<evidence type="ECO:0000256" key="4">
    <source>
        <dbReference type="ARBA" id="ARBA00015492"/>
    </source>
</evidence>
<protein>
    <recommendedName>
        <fullName evidence="4 13">Threonylcarbamoyl-AMP synthase</fullName>
        <shortName evidence="13">TC-AMP synthase</shortName>
        <ecNumber evidence="3 13">2.7.7.87</ecNumber>
    </recommendedName>
    <alternativeName>
        <fullName evidence="11 13">L-threonylcarbamoyladenylate synthase</fullName>
    </alternativeName>
</protein>
<evidence type="ECO:0000259" key="15">
    <source>
        <dbReference type="PROSITE" id="PS51163"/>
    </source>
</evidence>
<feature type="binding site" evidence="14">
    <location>
        <position position="68"/>
    </location>
    <ligand>
        <name>L-threonine</name>
        <dbReference type="ChEBI" id="CHEBI:57926"/>
    </ligand>
</feature>
<reference evidence="16" key="1">
    <citation type="submission" date="2021-08" db="EMBL/GenBank/DDBJ databases">
        <authorList>
            <person name="Zhang H."/>
            <person name="Xu M."/>
            <person name="Yu Z."/>
            <person name="Yang L."/>
            <person name="Cai Y."/>
        </authorList>
    </citation>
    <scope>NUCLEOTIDE SEQUENCE</scope>
    <source>
        <strain evidence="16">CHL1</strain>
    </source>
</reference>
<evidence type="ECO:0000256" key="10">
    <source>
        <dbReference type="ARBA" id="ARBA00022840"/>
    </source>
</evidence>
<keyword evidence="10 13" id="KW-0067">ATP-binding</keyword>
<dbReference type="GO" id="GO:0003725">
    <property type="term" value="F:double-stranded RNA binding"/>
    <property type="evidence" value="ECO:0007669"/>
    <property type="project" value="UniProtKB-UniRule"/>
</dbReference>
<evidence type="ECO:0000256" key="3">
    <source>
        <dbReference type="ARBA" id="ARBA00012584"/>
    </source>
</evidence>
<dbReference type="EC" id="2.7.7.87" evidence="3 13"/>
<sequence>MTAPAADHPASRATRRLTAADVAAAGRLIAKGGLVAFPTETVYGLGADATDPMAVASLYAAKGRPSFNPLIAHVLSLEAALALGRFDATARMLAAAFWPGPLTLVVPCEETSPVCDLARAGLPSVALRAPDHPLARALLEAAGRPVVAPSANRSGRVSPTTADHVLADLDGRIDAVLDGGETAVGVESTIVACLDAEPRLLRPGGLPREAIEAVLGRSLAEAVSDEAAPLAPGRLTSHYAPNAAVRLDATELSAGEALLGFGPDHGLGAQAAAYENLSPSGDLREAAARLFAALRRLDASGAARIAVAPIPATGLGEAIRDRLERAAARAGERPNLRRSSLPALAPSTVLMLRRPEGPSRSTQSLRS</sequence>
<evidence type="ECO:0000256" key="1">
    <source>
        <dbReference type="ARBA" id="ARBA00004496"/>
    </source>
</evidence>
<comment type="catalytic activity">
    <reaction evidence="12 13">
        <text>L-threonine + hydrogencarbonate + ATP = L-threonylcarbamoyladenylate + diphosphate + H2O</text>
        <dbReference type="Rhea" id="RHEA:36407"/>
        <dbReference type="ChEBI" id="CHEBI:15377"/>
        <dbReference type="ChEBI" id="CHEBI:17544"/>
        <dbReference type="ChEBI" id="CHEBI:30616"/>
        <dbReference type="ChEBI" id="CHEBI:33019"/>
        <dbReference type="ChEBI" id="CHEBI:57926"/>
        <dbReference type="ChEBI" id="CHEBI:73682"/>
        <dbReference type="EC" id="2.7.7.87"/>
    </reaction>
</comment>
<feature type="binding site" evidence="14">
    <location>
        <position position="158"/>
    </location>
    <ligand>
        <name>ATP</name>
        <dbReference type="ChEBI" id="CHEBI:30616"/>
    </ligand>
</feature>
<dbReference type="Gene3D" id="3.40.50.11030">
    <property type="entry name" value="Threonylcarbamoyl-AMP synthase, C-terminal domain"/>
    <property type="match status" value="1"/>
</dbReference>
<dbReference type="Proteomes" id="UP000825701">
    <property type="component" value="Chromosome"/>
</dbReference>
<feature type="binding site" evidence="14">
    <location>
        <position position="148"/>
    </location>
    <ligand>
        <name>L-threonine</name>
        <dbReference type="ChEBI" id="CHEBI:57926"/>
    </ligand>
</feature>
<dbReference type="GO" id="GO:0000049">
    <property type="term" value="F:tRNA binding"/>
    <property type="evidence" value="ECO:0007669"/>
    <property type="project" value="TreeGrafter"/>
</dbReference>
<organism evidence="16 17">
    <name type="scientific">Chenggangzhangella methanolivorans</name>
    <dbReference type="NCBI Taxonomy" id="1437009"/>
    <lineage>
        <taxon>Bacteria</taxon>
        <taxon>Pseudomonadati</taxon>
        <taxon>Pseudomonadota</taxon>
        <taxon>Alphaproteobacteria</taxon>
        <taxon>Hyphomicrobiales</taxon>
        <taxon>Methylopilaceae</taxon>
        <taxon>Chenggangzhangella</taxon>
    </lineage>
</organism>
<evidence type="ECO:0000313" key="16">
    <source>
        <dbReference type="EMBL" id="QZO00904.1"/>
    </source>
</evidence>
<accession>A0A9E6UP16</accession>
<feature type="binding site" evidence="14">
    <location>
        <position position="128"/>
    </location>
    <ligand>
        <name>L-threonine</name>
        <dbReference type="ChEBI" id="CHEBI:57926"/>
    </ligand>
</feature>
<dbReference type="GO" id="GO:0005737">
    <property type="term" value="C:cytoplasm"/>
    <property type="evidence" value="ECO:0007669"/>
    <property type="project" value="UniProtKB-SubCell"/>
</dbReference>
<dbReference type="GO" id="GO:0006450">
    <property type="term" value="P:regulation of translational fidelity"/>
    <property type="evidence" value="ECO:0007669"/>
    <property type="project" value="TreeGrafter"/>
</dbReference>
<dbReference type="InterPro" id="IPR010923">
    <property type="entry name" value="T(6)A37_SUA5"/>
</dbReference>
<dbReference type="FunFam" id="3.90.870.10:FF:000009">
    <property type="entry name" value="Threonylcarbamoyl-AMP synthase, putative"/>
    <property type="match status" value="1"/>
</dbReference>
<dbReference type="Gene3D" id="3.90.870.10">
    <property type="entry name" value="DHBP synthase"/>
    <property type="match status" value="1"/>
</dbReference>
<feature type="binding site" evidence="14">
    <location>
        <position position="188"/>
    </location>
    <ligand>
        <name>L-threonine</name>
        <dbReference type="ChEBI" id="CHEBI:57926"/>
    </ligand>
</feature>
<dbReference type="PROSITE" id="PS51163">
    <property type="entry name" value="YRDC"/>
    <property type="match status" value="1"/>
</dbReference>
<comment type="function">
    <text evidence="13">Required for the formation of a threonylcarbamoyl group on adenosine at position 37 (t(6)A37) in tRNAs that read codons beginning with adenine.</text>
</comment>
<evidence type="ECO:0000313" key="17">
    <source>
        <dbReference type="Proteomes" id="UP000825701"/>
    </source>
</evidence>
<feature type="binding site" evidence="14">
    <location>
        <position position="73"/>
    </location>
    <ligand>
        <name>L-threonine</name>
        <dbReference type="ChEBI" id="CHEBI:57926"/>
    </ligand>
</feature>
<keyword evidence="8 13" id="KW-0548">Nucleotidyltransferase</keyword>
<dbReference type="RefSeq" id="WP_261404112.1">
    <property type="nucleotide sequence ID" value="NZ_CP081869.1"/>
</dbReference>
<dbReference type="GO" id="GO:0061710">
    <property type="term" value="F:L-threonylcarbamoyladenylate synthase"/>
    <property type="evidence" value="ECO:0007669"/>
    <property type="project" value="UniProtKB-EC"/>
</dbReference>
<proteinExistence type="inferred from homology"/>
<keyword evidence="17" id="KW-1185">Reference proteome</keyword>
<dbReference type="InterPro" id="IPR006070">
    <property type="entry name" value="Sua5-like_dom"/>
</dbReference>
<dbReference type="InterPro" id="IPR038385">
    <property type="entry name" value="Sua5/YwlC_C"/>
</dbReference>
<dbReference type="InterPro" id="IPR017945">
    <property type="entry name" value="DHBP_synth_RibB-like_a/b_dom"/>
</dbReference>
<dbReference type="PIRSF" id="PIRSF004930">
    <property type="entry name" value="Tln_factor_SUA5"/>
    <property type="match status" value="1"/>
</dbReference>
<feature type="binding site" evidence="14">
    <location>
        <position position="202"/>
    </location>
    <ligand>
        <name>ATP</name>
        <dbReference type="ChEBI" id="CHEBI:30616"/>
    </ligand>
</feature>
<keyword evidence="5 13" id="KW-0963">Cytoplasm</keyword>
<comment type="similarity">
    <text evidence="2 13">Belongs to the SUA5 family.</text>
</comment>
<feature type="binding site" evidence="14">
    <location>
        <position position="41"/>
    </location>
    <ligand>
        <name>L-threonine</name>
        <dbReference type="ChEBI" id="CHEBI:57926"/>
    </ligand>
</feature>
<evidence type="ECO:0000256" key="14">
    <source>
        <dbReference type="PIRSR" id="PIRSR004930-1"/>
    </source>
</evidence>
<comment type="subcellular location">
    <subcellularLocation>
        <location evidence="1 13">Cytoplasm</location>
    </subcellularLocation>
</comment>
<keyword evidence="7 13" id="KW-0819">tRNA processing</keyword>
<keyword evidence="6 13" id="KW-0808">Transferase</keyword>
<dbReference type="GO" id="GO:0005524">
    <property type="term" value="F:ATP binding"/>
    <property type="evidence" value="ECO:0007669"/>
    <property type="project" value="UniProtKB-UniRule"/>
</dbReference>
<dbReference type="GO" id="GO:0008033">
    <property type="term" value="P:tRNA processing"/>
    <property type="evidence" value="ECO:0007669"/>
    <property type="project" value="UniProtKB-KW"/>
</dbReference>
<feature type="binding site" evidence="14">
    <location>
        <position position="150"/>
    </location>
    <ligand>
        <name>ATP</name>
        <dbReference type="ChEBI" id="CHEBI:30616"/>
    </ligand>
</feature>
<keyword evidence="9 13" id="KW-0547">Nucleotide-binding</keyword>
<name>A0A9E6UP16_9HYPH</name>
<dbReference type="PANTHER" id="PTHR17490">
    <property type="entry name" value="SUA5"/>
    <property type="match status" value="1"/>
</dbReference>
<feature type="domain" description="YrdC-like" evidence="15">
    <location>
        <begin position="19"/>
        <end position="206"/>
    </location>
</feature>
<dbReference type="Pfam" id="PF03481">
    <property type="entry name" value="Sua5_C"/>
    <property type="match status" value="1"/>
</dbReference>
<evidence type="ECO:0000256" key="9">
    <source>
        <dbReference type="ARBA" id="ARBA00022741"/>
    </source>
</evidence>
<dbReference type="Pfam" id="PF01300">
    <property type="entry name" value="Sua5_yciO_yrdC"/>
    <property type="match status" value="1"/>
</dbReference>
<gene>
    <name evidence="16" type="ORF">K6K41_04575</name>
</gene>
<evidence type="ECO:0000256" key="8">
    <source>
        <dbReference type="ARBA" id="ARBA00022695"/>
    </source>
</evidence>